<organism evidence="2 3">
    <name type="scientific">Lupinus angustifolius</name>
    <name type="common">Narrow-leaved blue lupine</name>
    <dbReference type="NCBI Taxonomy" id="3871"/>
    <lineage>
        <taxon>Eukaryota</taxon>
        <taxon>Viridiplantae</taxon>
        <taxon>Streptophyta</taxon>
        <taxon>Embryophyta</taxon>
        <taxon>Tracheophyta</taxon>
        <taxon>Spermatophyta</taxon>
        <taxon>Magnoliopsida</taxon>
        <taxon>eudicotyledons</taxon>
        <taxon>Gunneridae</taxon>
        <taxon>Pentapetalae</taxon>
        <taxon>rosids</taxon>
        <taxon>fabids</taxon>
        <taxon>Fabales</taxon>
        <taxon>Fabaceae</taxon>
        <taxon>Papilionoideae</taxon>
        <taxon>50 kb inversion clade</taxon>
        <taxon>genistoids sensu lato</taxon>
        <taxon>core genistoids</taxon>
        <taxon>Genisteae</taxon>
        <taxon>Lupinus</taxon>
    </lineage>
</organism>
<protein>
    <submittedName>
        <fullName evidence="2">Uncharacterized protein</fullName>
    </submittedName>
</protein>
<gene>
    <name evidence="2" type="ORF">TanjilG_27667</name>
</gene>
<dbReference type="Gramene" id="OIW10721">
    <property type="protein sequence ID" value="OIW10721"/>
    <property type="gene ID" value="TanjilG_27667"/>
</dbReference>
<name>A0A4P1RHD6_LUPAN</name>
<evidence type="ECO:0000313" key="3">
    <source>
        <dbReference type="Proteomes" id="UP000188354"/>
    </source>
</evidence>
<accession>A0A4P1RHD6</accession>
<evidence type="ECO:0000256" key="1">
    <source>
        <dbReference type="SAM" id="MobiDB-lite"/>
    </source>
</evidence>
<reference evidence="2 3" key="1">
    <citation type="journal article" date="2017" name="Plant Biotechnol. J.">
        <title>A comprehensive draft genome sequence for lupin (Lupinus angustifolius), an emerging health food: insights into plant-microbe interactions and legume evolution.</title>
        <authorList>
            <person name="Hane J.K."/>
            <person name="Ming Y."/>
            <person name="Kamphuis L.G."/>
            <person name="Nelson M.N."/>
            <person name="Garg G."/>
            <person name="Atkins C.A."/>
            <person name="Bayer P.E."/>
            <person name="Bravo A."/>
            <person name="Bringans S."/>
            <person name="Cannon S."/>
            <person name="Edwards D."/>
            <person name="Foley R."/>
            <person name="Gao L.L."/>
            <person name="Harrison M.J."/>
            <person name="Huang W."/>
            <person name="Hurgobin B."/>
            <person name="Li S."/>
            <person name="Liu C.W."/>
            <person name="McGrath A."/>
            <person name="Morahan G."/>
            <person name="Murray J."/>
            <person name="Weller J."/>
            <person name="Jian J."/>
            <person name="Singh K.B."/>
        </authorList>
    </citation>
    <scope>NUCLEOTIDE SEQUENCE [LARGE SCALE GENOMIC DNA]</scope>
    <source>
        <strain evidence="3">cv. Tanjil</strain>
        <tissue evidence="2">Whole plant</tissue>
    </source>
</reference>
<keyword evidence="3" id="KW-1185">Reference proteome</keyword>
<dbReference type="EMBL" id="CM007366">
    <property type="protein sequence ID" value="OIW10721.1"/>
    <property type="molecule type" value="Genomic_DNA"/>
</dbReference>
<evidence type="ECO:0000313" key="2">
    <source>
        <dbReference type="EMBL" id="OIW10721.1"/>
    </source>
</evidence>
<feature type="compositionally biased region" description="Low complexity" evidence="1">
    <location>
        <begin position="56"/>
        <end position="72"/>
    </location>
</feature>
<dbReference type="AlphaFoldDB" id="A0A4P1RHD6"/>
<dbReference type="Proteomes" id="UP000188354">
    <property type="component" value="Chromosome LG06"/>
</dbReference>
<feature type="region of interest" description="Disordered" evidence="1">
    <location>
        <begin position="56"/>
        <end position="80"/>
    </location>
</feature>
<sequence>MQTKGWTMFDAHHQDSDHLIYGVCVKMCRVLVCECNLTQQSISKKRQETLLNIVKTTSTDPQTDQPDKTQIPMINPTMRS</sequence>
<proteinExistence type="predicted"/>